<evidence type="ECO:0000256" key="2">
    <source>
        <dbReference type="SAM" id="SignalP"/>
    </source>
</evidence>
<keyword evidence="2" id="KW-0732">Signal</keyword>
<organism evidence="4 5">
    <name type="scientific">Candidatus Wildermuthbacteria bacterium RIFCSPLOWO2_01_FULL_48_35</name>
    <dbReference type="NCBI Taxonomy" id="1802463"/>
    <lineage>
        <taxon>Bacteria</taxon>
        <taxon>Candidatus Wildermuthiibacteriota</taxon>
    </lineage>
</organism>
<feature type="transmembrane region" description="Helical" evidence="1">
    <location>
        <begin position="94"/>
        <end position="112"/>
    </location>
</feature>
<dbReference type="Proteomes" id="UP000177081">
    <property type="component" value="Unassembled WGS sequence"/>
</dbReference>
<keyword evidence="1" id="KW-0812">Transmembrane</keyword>
<gene>
    <name evidence="4" type="ORF">A3A32_00350</name>
</gene>
<evidence type="ECO:0000259" key="3">
    <source>
        <dbReference type="Pfam" id="PF01551"/>
    </source>
</evidence>
<dbReference type="InterPro" id="IPR011055">
    <property type="entry name" value="Dup_hybrid_motif"/>
</dbReference>
<dbReference type="InterPro" id="IPR016047">
    <property type="entry name" value="M23ase_b-sheet_dom"/>
</dbReference>
<evidence type="ECO:0000313" key="5">
    <source>
        <dbReference type="Proteomes" id="UP000177081"/>
    </source>
</evidence>
<dbReference type="GO" id="GO:0004222">
    <property type="term" value="F:metalloendopeptidase activity"/>
    <property type="evidence" value="ECO:0007669"/>
    <property type="project" value="TreeGrafter"/>
</dbReference>
<feature type="domain" description="M23ase beta-sheet core" evidence="3">
    <location>
        <begin position="393"/>
        <end position="484"/>
    </location>
</feature>
<dbReference type="PANTHER" id="PTHR21666">
    <property type="entry name" value="PEPTIDASE-RELATED"/>
    <property type="match status" value="1"/>
</dbReference>
<reference evidence="4 5" key="1">
    <citation type="journal article" date="2016" name="Nat. Commun.">
        <title>Thousands of microbial genomes shed light on interconnected biogeochemical processes in an aquifer system.</title>
        <authorList>
            <person name="Anantharaman K."/>
            <person name="Brown C.T."/>
            <person name="Hug L.A."/>
            <person name="Sharon I."/>
            <person name="Castelle C.J."/>
            <person name="Probst A.J."/>
            <person name="Thomas B.C."/>
            <person name="Singh A."/>
            <person name="Wilkins M.J."/>
            <person name="Karaoz U."/>
            <person name="Brodie E.L."/>
            <person name="Williams K.H."/>
            <person name="Hubbard S.S."/>
            <person name="Banfield J.F."/>
        </authorList>
    </citation>
    <scope>NUCLEOTIDE SEQUENCE [LARGE SCALE GENOMIC DNA]</scope>
</reference>
<proteinExistence type="predicted"/>
<feature type="signal peptide" evidence="2">
    <location>
        <begin position="1"/>
        <end position="26"/>
    </location>
</feature>
<sequence length="505" mass="55150">MRTDRFLPFFLCFFLAGAFFGFSALAAGPETQFPEIPGAPAIGEKTLLPEFIVYIYYFAIAVSGFVALAALFYGSMRYLTSQGAPAAKADARGYIRNGIVGIFILLLSWLILNTIDPQLTIFNFAKRGAGLTPEQLKMAEFSMPSATSTYLEIPLGTLIENVLAENKVAQFRDFINQTEERSKKVKQKTEALRAELDKCSCDFVAPDPPCDLAFGCGAGACAGEPCNRPAVERKKSELENASQELRSFMEPWLPIITEYAKDISNLYYGALFLKEGESPIPYEQFLELKQIALEVNLPLEVTAFQAGGETVKAKGNDPMNFYLPEEENEGITERLKNIEFFINISLPILSGSPPAKNPGALAWPFPDGSLTQRFGCQTEIVYSTPCPGGGWLHAGIDIADPATRNHPIYSAGDGVVLDVGISPGCGYGNWVAIWHEDLGLTTIYAHLKTAWVSAGEVISQGQPIGEEDSTGFVFGEHLHFEVIAGEAWTGGNCFGGFRLDPMDYL</sequence>
<name>A0A1G2RQ32_9BACT</name>
<dbReference type="PANTHER" id="PTHR21666:SF270">
    <property type="entry name" value="MUREIN HYDROLASE ACTIVATOR ENVC"/>
    <property type="match status" value="1"/>
</dbReference>
<dbReference type="CDD" id="cd12797">
    <property type="entry name" value="M23_peptidase"/>
    <property type="match status" value="1"/>
</dbReference>
<feature type="chain" id="PRO_5009584284" description="M23ase beta-sheet core domain-containing protein" evidence="2">
    <location>
        <begin position="27"/>
        <end position="505"/>
    </location>
</feature>
<dbReference type="InterPro" id="IPR050570">
    <property type="entry name" value="Cell_wall_metabolism_enzyme"/>
</dbReference>
<keyword evidence="1" id="KW-1133">Transmembrane helix</keyword>
<dbReference type="SUPFAM" id="SSF51261">
    <property type="entry name" value="Duplicated hybrid motif"/>
    <property type="match status" value="1"/>
</dbReference>
<keyword evidence="1" id="KW-0472">Membrane</keyword>
<evidence type="ECO:0000256" key="1">
    <source>
        <dbReference type="SAM" id="Phobius"/>
    </source>
</evidence>
<comment type="caution">
    <text evidence="4">The sequence shown here is derived from an EMBL/GenBank/DDBJ whole genome shotgun (WGS) entry which is preliminary data.</text>
</comment>
<evidence type="ECO:0000313" key="4">
    <source>
        <dbReference type="EMBL" id="OHA74131.1"/>
    </source>
</evidence>
<accession>A0A1G2RQ32</accession>
<dbReference type="EMBL" id="MHUI01000031">
    <property type="protein sequence ID" value="OHA74131.1"/>
    <property type="molecule type" value="Genomic_DNA"/>
</dbReference>
<dbReference type="Pfam" id="PF18895">
    <property type="entry name" value="T4SS_pilin"/>
    <property type="match status" value="1"/>
</dbReference>
<dbReference type="Pfam" id="PF01551">
    <property type="entry name" value="Peptidase_M23"/>
    <property type="match status" value="1"/>
</dbReference>
<protein>
    <recommendedName>
        <fullName evidence="3">M23ase beta-sheet core domain-containing protein</fullName>
    </recommendedName>
</protein>
<dbReference type="InterPro" id="IPR043993">
    <property type="entry name" value="T4SS_pilin"/>
</dbReference>
<dbReference type="Gene3D" id="2.70.70.10">
    <property type="entry name" value="Glucose Permease (Domain IIA)"/>
    <property type="match status" value="1"/>
</dbReference>
<dbReference type="AlphaFoldDB" id="A0A1G2RQ32"/>
<feature type="transmembrane region" description="Helical" evidence="1">
    <location>
        <begin position="51"/>
        <end position="73"/>
    </location>
</feature>